<evidence type="ECO:0000259" key="3">
    <source>
        <dbReference type="Pfam" id="PF12697"/>
    </source>
</evidence>
<reference evidence="4 5" key="1">
    <citation type="submission" date="2021-05" db="EMBL/GenBank/DDBJ databases">
        <title>Genome Assembly of Synthetic Allotetraploid Brassica napus Reveals Homoeologous Exchanges between Subgenomes.</title>
        <authorList>
            <person name="Davis J.T."/>
        </authorList>
    </citation>
    <scope>NUCLEOTIDE SEQUENCE [LARGE SCALE GENOMIC DNA]</scope>
    <source>
        <strain evidence="5">cv. Da-Ae</strain>
        <tissue evidence="4">Seedling</tissue>
    </source>
</reference>
<feature type="region of interest" description="Disordered" evidence="1">
    <location>
        <begin position="615"/>
        <end position="765"/>
    </location>
</feature>
<evidence type="ECO:0000313" key="4">
    <source>
        <dbReference type="EMBL" id="KAH0862096.1"/>
    </source>
</evidence>
<sequence>MKREYSQRNQKTNIWFDLLRSLTIQTVLCSSEIPGKLSSLLTCDVLGLMGDSSENSKRVKLSDGRFLAYRESGVPKEEAKYKIILVHGFGSSKDMNFSASKKPDLDFVSQELIQELGVYLLFYDRSGYGKSDSNAKRSLKSEVNDIVELADQLEIGPKFYLIGLSMGSYPTWGCLKHIPRRLSGVAFVAPVVNYLWPSLPNELIKEDYMGGLIEWGLRISKFAPRLLHWLVILIQKVLPSTSSVLESKQVYFNSHDMEVLKRTTGFPMFTKEKLRERDVFDTLRDDFVACFGQWDFEPEDLSITQESNVHIWHGKEDKVVPFQLQRCVLQKQPLINYHEIPQGGHLIVHYDGTCDAVLRALLLGEEQKLYKPRQKFKLLEESTSWILYLNGTRSIKDEDGTSIKRKKKKKPLPLFFFYLLLRPSLLTKRQSRGRKKSQQKKSTKRNSAPVEEQHVEELSTENDSDDLSAHRIESDNQGTDNQSASSQVIESVLVPTVDEEPLMARLMDGEPDYENEEDVSNLWSTWLTVKEKPIFWQELYELDVAAREFPQKKDKRKVHEEASSSNTSLDDVLKGFEERLMTSLSEVNGKAMEKKLEKIEDCQYYLKKKAKKVEKEMKEMKEKEEDKENNDGFDYQGMDYDWGGQRNDNNGADATTKEPEDADMVENTEVEETEPEPEAEAEAEAEEDKEKEDEEESEEEAQKEPDEVQDEVEMNESNEIEEEVETEARAEKMVEEEVKEPEEEGEKMVEEEVEEPEEEGEKMVEEEVAGKMVVYEGSTCETKEADKGAAKPSGTGVKHRPKQMALRKHATKQAPKPRGRPRKDTEPKKFTTPEQTKRIRSRSQWVSTPFTEANTDEIEGRKKKPRTKA</sequence>
<feature type="compositionally biased region" description="Basic residues" evidence="1">
    <location>
        <begin position="429"/>
        <end position="444"/>
    </location>
</feature>
<dbReference type="SUPFAM" id="SSF53474">
    <property type="entry name" value="alpha/beta-Hydrolases"/>
    <property type="match status" value="1"/>
</dbReference>
<feature type="region of interest" description="Disordered" evidence="1">
    <location>
        <begin position="779"/>
        <end position="869"/>
    </location>
</feature>
<feature type="compositionally biased region" description="Basic and acidic residues" evidence="1">
    <location>
        <begin position="726"/>
        <end position="736"/>
    </location>
</feature>
<feature type="compositionally biased region" description="Basic and acidic residues" evidence="1">
    <location>
        <begin position="822"/>
        <end position="837"/>
    </location>
</feature>
<feature type="compositionally biased region" description="Acidic residues" evidence="1">
    <location>
        <begin position="707"/>
        <end position="725"/>
    </location>
</feature>
<accession>A0ABQ7Y1P7</accession>
<evidence type="ECO:0000259" key="2">
    <source>
        <dbReference type="Pfam" id="PF03384"/>
    </source>
</evidence>
<evidence type="ECO:0000313" key="5">
    <source>
        <dbReference type="Proteomes" id="UP000824890"/>
    </source>
</evidence>
<dbReference type="Proteomes" id="UP000824890">
    <property type="component" value="Unassembled WGS sequence"/>
</dbReference>
<feature type="compositionally biased region" description="Polar residues" evidence="1">
    <location>
        <begin position="842"/>
        <end position="853"/>
    </location>
</feature>
<dbReference type="InterPro" id="IPR005048">
    <property type="entry name" value="DUF287"/>
</dbReference>
<feature type="compositionally biased region" description="Polar residues" evidence="1">
    <location>
        <begin position="475"/>
        <end position="487"/>
    </location>
</feature>
<keyword evidence="5" id="KW-1185">Reference proteome</keyword>
<dbReference type="Pfam" id="PF12697">
    <property type="entry name" value="Abhydrolase_6"/>
    <property type="match status" value="1"/>
</dbReference>
<feature type="region of interest" description="Disordered" evidence="1">
    <location>
        <begin position="428"/>
        <end position="487"/>
    </location>
</feature>
<feature type="compositionally biased region" description="Basic residues" evidence="1">
    <location>
        <begin position="797"/>
        <end position="821"/>
    </location>
</feature>
<feature type="compositionally biased region" description="Acidic residues" evidence="1">
    <location>
        <begin position="660"/>
        <end position="699"/>
    </location>
</feature>
<dbReference type="InterPro" id="IPR029058">
    <property type="entry name" value="AB_hydrolase_fold"/>
</dbReference>
<evidence type="ECO:0008006" key="6">
    <source>
        <dbReference type="Google" id="ProtNLM"/>
    </source>
</evidence>
<feature type="compositionally biased region" description="Acidic residues" evidence="1">
    <location>
        <begin position="737"/>
        <end position="760"/>
    </location>
</feature>
<dbReference type="PANTHER" id="PTHR45763:SF44">
    <property type="entry name" value="AB HYDROLASE-1 DOMAIN-CONTAINING PROTEIN"/>
    <property type="match status" value="1"/>
</dbReference>
<feature type="domain" description="AB hydrolase-1" evidence="3">
    <location>
        <begin position="83"/>
        <end position="351"/>
    </location>
</feature>
<gene>
    <name evidence="4" type="ORF">HID58_079307</name>
</gene>
<feature type="domain" description="DUF287" evidence="2">
    <location>
        <begin position="489"/>
        <end position="540"/>
    </location>
</feature>
<dbReference type="EMBL" id="JAGKQM010000018">
    <property type="protein sequence ID" value="KAH0862096.1"/>
    <property type="molecule type" value="Genomic_DNA"/>
</dbReference>
<proteinExistence type="predicted"/>
<dbReference type="PANTHER" id="PTHR45763">
    <property type="entry name" value="HYDROLASE, ALPHA/BETA FOLD FAMILY PROTEIN, EXPRESSED-RELATED"/>
    <property type="match status" value="1"/>
</dbReference>
<dbReference type="Gene3D" id="3.40.50.1820">
    <property type="entry name" value="alpha/beta hydrolase"/>
    <property type="match status" value="1"/>
</dbReference>
<dbReference type="InterPro" id="IPR000073">
    <property type="entry name" value="AB_hydrolase_1"/>
</dbReference>
<dbReference type="Pfam" id="PF03384">
    <property type="entry name" value="DUF287"/>
    <property type="match status" value="1"/>
</dbReference>
<feature type="compositionally biased region" description="Basic and acidic residues" evidence="1">
    <location>
        <begin position="615"/>
        <end position="630"/>
    </location>
</feature>
<organism evidence="4 5">
    <name type="scientific">Brassica napus</name>
    <name type="common">Rape</name>
    <dbReference type="NCBI Taxonomy" id="3708"/>
    <lineage>
        <taxon>Eukaryota</taxon>
        <taxon>Viridiplantae</taxon>
        <taxon>Streptophyta</taxon>
        <taxon>Embryophyta</taxon>
        <taxon>Tracheophyta</taxon>
        <taxon>Spermatophyta</taxon>
        <taxon>Magnoliopsida</taxon>
        <taxon>eudicotyledons</taxon>
        <taxon>Gunneridae</taxon>
        <taxon>Pentapetalae</taxon>
        <taxon>rosids</taxon>
        <taxon>malvids</taxon>
        <taxon>Brassicales</taxon>
        <taxon>Brassicaceae</taxon>
        <taxon>Brassiceae</taxon>
        <taxon>Brassica</taxon>
    </lineage>
</organism>
<evidence type="ECO:0000256" key="1">
    <source>
        <dbReference type="SAM" id="MobiDB-lite"/>
    </source>
</evidence>
<name>A0ABQ7Y1P7_BRANA</name>
<comment type="caution">
    <text evidence="4">The sequence shown here is derived from an EMBL/GenBank/DDBJ whole genome shotgun (WGS) entry which is preliminary data.</text>
</comment>
<protein>
    <recommendedName>
        <fullName evidence="6">Serine aminopeptidase S33 domain-containing protein</fullName>
    </recommendedName>
</protein>